<evidence type="ECO:0000256" key="3">
    <source>
        <dbReference type="ARBA" id="ARBA00022552"/>
    </source>
</evidence>
<dbReference type="SMART" id="SM00443">
    <property type="entry name" value="G_patch"/>
    <property type="match status" value="1"/>
</dbReference>
<dbReference type="EMBL" id="QGMI01000959">
    <property type="protein sequence ID" value="TVY35535.1"/>
    <property type="molecule type" value="Genomic_DNA"/>
</dbReference>
<feature type="compositionally biased region" description="Basic residues" evidence="8">
    <location>
        <begin position="183"/>
        <end position="192"/>
    </location>
</feature>
<dbReference type="GO" id="GO:0006364">
    <property type="term" value="P:rRNA processing"/>
    <property type="evidence" value="ECO:0007669"/>
    <property type="project" value="UniProtKB-KW"/>
</dbReference>
<evidence type="ECO:0000256" key="7">
    <source>
        <dbReference type="ARBA" id="ARBA00043878"/>
    </source>
</evidence>
<comment type="caution">
    <text evidence="10">The sequence shown here is derived from an EMBL/GenBank/DDBJ whole genome shotgun (WGS) entry which is preliminary data.</text>
</comment>
<evidence type="ECO:0000313" key="11">
    <source>
        <dbReference type="Proteomes" id="UP000443090"/>
    </source>
</evidence>
<evidence type="ECO:0000256" key="5">
    <source>
        <dbReference type="ARBA" id="ARBA00038007"/>
    </source>
</evidence>
<feature type="compositionally biased region" description="Basic residues" evidence="8">
    <location>
        <begin position="229"/>
        <end position="238"/>
    </location>
</feature>
<dbReference type="PANTHER" id="PTHR23149:SF31">
    <property type="entry name" value="PROTEIN PXR1"/>
    <property type="match status" value="1"/>
</dbReference>
<feature type="domain" description="G-patch" evidence="9">
    <location>
        <begin position="25"/>
        <end position="79"/>
    </location>
</feature>
<evidence type="ECO:0000256" key="1">
    <source>
        <dbReference type="ARBA" id="ARBA00004604"/>
    </source>
</evidence>
<feature type="compositionally biased region" description="Basic and acidic residues" evidence="8">
    <location>
        <begin position="287"/>
        <end position="308"/>
    </location>
</feature>
<dbReference type="AlphaFoldDB" id="A0A8H8RIE7"/>
<organism evidence="10 11">
    <name type="scientific">Lachnellula occidentalis</name>
    <dbReference type="NCBI Taxonomy" id="215460"/>
    <lineage>
        <taxon>Eukaryota</taxon>
        <taxon>Fungi</taxon>
        <taxon>Dikarya</taxon>
        <taxon>Ascomycota</taxon>
        <taxon>Pezizomycotina</taxon>
        <taxon>Leotiomycetes</taxon>
        <taxon>Helotiales</taxon>
        <taxon>Lachnaceae</taxon>
        <taxon>Lachnellula</taxon>
    </lineage>
</organism>
<comment type="function">
    <text evidence="7">Involved in rRNA-processing at A0, A1 and A2 sites and negatively regulates telomerase.</text>
</comment>
<dbReference type="InterPro" id="IPR050656">
    <property type="entry name" value="PINX1"/>
</dbReference>
<feature type="compositionally biased region" description="Basic and acidic residues" evidence="8">
    <location>
        <begin position="259"/>
        <end position="274"/>
    </location>
</feature>
<feature type="region of interest" description="Disordered" evidence="8">
    <location>
        <begin position="155"/>
        <end position="357"/>
    </location>
</feature>
<comment type="similarity">
    <text evidence="5">Belongs to the PINX1 family.</text>
</comment>
<dbReference type="GO" id="GO:0003676">
    <property type="term" value="F:nucleic acid binding"/>
    <property type="evidence" value="ECO:0007669"/>
    <property type="project" value="InterPro"/>
</dbReference>
<comment type="subcellular location">
    <subcellularLocation>
        <location evidence="1">Nucleus</location>
        <location evidence="1">Nucleolus</location>
    </subcellularLocation>
</comment>
<evidence type="ECO:0000259" key="9">
    <source>
        <dbReference type="PROSITE" id="PS50174"/>
    </source>
</evidence>
<evidence type="ECO:0000256" key="4">
    <source>
        <dbReference type="ARBA" id="ARBA00023242"/>
    </source>
</evidence>
<evidence type="ECO:0000313" key="10">
    <source>
        <dbReference type="EMBL" id="TVY35535.1"/>
    </source>
</evidence>
<keyword evidence="2" id="KW-0690">Ribosome biogenesis</keyword>
<keyword evidence="11" id="KW-1185">Reference proteome</keyword>
<dbReference type="Proteomes" id="UP000443090">
    <property type="component" value="Unassembled WGS sequence"/>
</dbReference>
<dbReference type="PROSITE" id="PS50174">
    <property type="entry name" value="G_PATCH"/>
    <property type="match status" value="1"/>
</dbReference>
<feature type="compositionally biased region" description="Low complexity" evidence="8">
    <location>
        <begin position="160"/>
        <end position="169"/>
    </location>
</feature>
<proteinExistence type="inferred from homology"/>
<dbReference type="Pfam" id="PF01585">
    <property type="entry name" value="G-patch"/>
    <property type="match status" value="1"/>
</dbReference>
<dbReference type="InterPro" id="IPR000467">
    <property type="entry name" value="G_patch_dom"/>
</dbReference>
<name>A0A8H8RIE7_9HELO</name>
<keyword evidence="4" id="KW-0539">Nucleus</keyword>
<evidence type="ECO:0000256" key="8">
    <source>
        <dbReference type="SAM" id="MobiDB-lite"/>
    </source>
</evidence>
<gene>
    <name evidence="10" type="primary">pxr1</name>
    <name evidence="10" type="ORF">LOCC1_G005522</name>
</gene>
<protein>
    <recommendedName>
        <fullName evidence="6">PinX1-related protein 1</fullName>
    </recommendedName>
</protein>
<accession>A0A8H8RIE7</accession>
<dbReference type="GO" id="GO:0005730">
    <property type="term" value="C:nucleolus"/>
    <property type="evidence" value="ECO:0007669"/>
    <property type="project" value="UniProtKB-SubCell"/>
</dbReference>
<keyword evidence="3" id="KW-0698">rRNA processing</keyword>
<evidence type="ECO:0000256" key="2">
    <source>
        <dbReference type="ARBA" id="ARBA00022517"/>
    </source>
</evidence>
<dbReference type="OrthoDB" id="29523at2759"/>
<feature type="compositionally biased region" description="Polar residues" evidence="8">
    <location>
        <begin position="323"/>
        <end position="334"/>
    </location>
</feature>
<reference evidence="10 11" key="1">
    <citation type="submission" date="2018-05" db="EMBL/GenBank/DDBJ databases">
        <title>Genome sequencing and assembly of the regulated plant pathogen Lachnellula willkommii and related sister species for the development of diagnostic species identification markers.</title>
        <authorList>
            <person name="Giroux E."/>
            <person name="Bilodeau G."/>
        </authorList>
    </citation>
    <scope>NUCLEOTIDE SEQUENCE [LARGE SCALE GENOMIC DNA]</scope>
    <source>
        <strain evidence="10 11">CBS 160.35</strain>
    </source>
</reference>
<sequence length="378" mass="41756">MGLSEGKKRIKLAHDPNNTAWTNDSSSFGLKMMTSQGWQPGALLGAKDAPHAEFHTAANASHIRVTIKDDNLGLGAKIGSGVGHGECTGLDMFKNILGRLNGQDEDEIVKEQKSRDDLRRAVYTEKKWGSQRFVTGGFLVGDKIQDLIEGEAERVRKLAGESSDSSDTSSESESEEEAPAPLKKAKKSKKRKAEAIEEAPEVVAVKVKMSKKKRKLDASSEDVEEVVAKKSKKSKKDRKSKEETDDTSDEAKSKRRKKDRESKEEADNTSDEARSKRRKKEKKERRKEKESKTSRKEKDKLGSEEALKASKKKSKREKAGLESSESSQATTKESTPIIPTPAPSGGSNPMMQGRHAVRSRNIAQKRLAHMDIAALNQS</sequence>
<feature type="compositionally biased region" description="Basic residues" evidence="8">
    <location>
        <begin position="275"/>
        <end position="286"/>
    </location>
</feature>
<dbReference type="PANTHER" id="PTHR23149">
    <property type="entry name" value="G PATCH DOMAIN CONTAINING PROTEIN"/>
    <property type="match status" value="1"/>
</dbReference>
<evidence type="ECO:0000256" key="6">
    <source>
        <dbReference type="ARBA" id="ARBA00041961"/>
    </source>
</evidence>